<feature type="chain" id="PRO_5030514563" description="Thiamine pyrimidine synthase" evidence="12">
    <location>
        <begin position="28"/>
        <end position="332"/>
    </location>
</feature>
<evidence type="ECO:0000256" key="3">
    <source>
        <dbReference type="ARBA" id="ARBA00009406"/>
    </source>
</evidence>
<dbReference type="EMBL" id="JABWDU010000003">
    <property type="protein sequence ID" value="NVD40507.1"/>
    <property type="molecule type" value="Genomic_DNA"/>
</dbReference>
<dbReference type="SUPFAM" id="SSF53850">
    <property type="entry name" value="Periplasmic binding protein-like II"/>
    <property type="match status" value="1"/>
</dbReference>
<evidence type="ECO:0000256" key="6">
    <source>
        <dbReference type="ARBA" id="ARBA00022723"/>
    </source>
</evidence>
<evidence type="ECO:0000313" key="15">
    <source>
        <dbReference type="Proteomes" id="UP000520198"/>
    </source>
</evidence>
<keyword evidence="7" id="KW-0663">Pyridoxal phosphate</keyword>
<dbReference type="GO" id="GO:0016740">
    <property type="term" value="F:transferase activity"/>
    <property type="evidence" value="ECO:0007669"/>
    <property type="project" value="UniProtKB-KW"/>
</dbReference>
<comment type="pathway">
    <text evidence="2">Cofactor biosynthesis; thiamine diphosphate biosynthesis.</text>
</comment>
<keyword evidence="8" id="KW-0784">Thiamine biosynthesis</keyword>
<dbReference type="InterPro" id="IPR027939">
    <property type="entry name" value="NMT1/THI5"/>
</dbReference>
<feature type="signal peptide" evidence="12">
    <location>
        <begin position="1"/>
        <end position="27"/>
    </location>
</feature>
<dbReference type="PANTHER" id="PTHR31528">
    <property type="entry name" value="4-AMINO-5-HYDROXYMETHYL-2-METHYLPYRIMIDINE PHOSPHATE SYNTHASE THI11-RELATED"/>
    <property type="match status" value="1"/>
</dbReference>
<dbReference type="Gene3D" id="3.40.190.10">
    <property type="entry name" value="Periplasmic binding protein-like II"/>
    <property type="match status" value="2"/>
</dbReference>
<evidence type="ECO:0000256" key="10">
    <source>
        <dbReference type="ARBA" id="ARBA00033171"/>
    </source>
</evidence>
<dbReference type="PANTHER" id="PTHR31528:SF1">
    <property type="entry name" value="4-AMINO-5-HYDROXYMETHYL-2-METHYLPYRIMIDINE PHOSPHATE SYNTHASE THI11-RELATED"/>
    <property type="match status" value="1"/>
</dbReference>
<comment type="catalytic activity">
    <reaction evidence="11">
        <text>N(6)-(pyridoxal phosphate)-L-lysyl-[4-amino-5-hydroxymethyl-2-methylpyrimidine phosphate synthase] + L-histidyl-[4-amino-5-hydroxymethyl-2-methylpyrimidine phosphate synthase] + 2 Fe(3+) + 4 H2O = L-lysyl-[4-amino-5-hydroxymethyl-2-methylpyrimidine phosphate synthase] + (2S)-2-amino-5-hydroxy-4-oxopentanoyl-[4-amino-5-hydroxymethyl-2-methylpyrimidine phosphate synthase] + 4-amino-2-methyl-5-(phosphooxymethyl)pyrimidine + 3-oxopropanoate + 2 Fe(2+) + 2 H(+)</text>
        <dbReference type="Rhea" id="RHEA:65756"/>
        <dbReference type="Rhea" id="RHEA-COMP:16892"/>
        <dbReference type="Rhea" id="RHEA-COMP:16893"/>
        <dbReference type="Rhea" id="RHEA-COMP:16894"/>
        <dbReference type="Rhea" id="RHEA-COMP:16895"/>
        <dbReference type="ChEBI" id="CHEBI:15377"/>
        <dbReference type="ChEBI" id="CHEBI:15378"/>
        <dbReference type="ChEBI" id="CHEBI:29033"/>
        <dbReference type="ChEBI" id="CHEBI:29034"/>
        <dbReference type="ChEBI" id="CHEBI:29969"/>
        <dbReference type="ChEBI" id="CHEBI:29979"/>
        <dbReference type="ChEBI" id="CHEBI:33190"/>
        <dbReference type="ChEBI" id="CHEBI:58354"/>
        <dbReference type="ChEBI" id="CHEBI:143915"/>
        <dbReference type="ChEBI" id="CHEBI:157692"/>
    </reaction>
    <physiologicalReaction direction="left-to-right" evidence="11">
        <dbReference type="Rhea" id="RHEA:65757"/>
    </physiologicalReaction>
</comment>
<organism evidence="14 15">
    <name type="scientific">Ensifer oleiphilus</name>
    <dbReference type="NCBI Taxonomy" id="2742698"/>
    <lineage>
        <taxon>Bacteria</taxon>
        <taxon>Pseudomonadati</taxon>
        <taxon>Pseudomonadota</taxon>
        <taxon>Alphaproteobacteria</taxon>
        <taxon>Hyphomicrobiales</taxon>
        <taxon>Rhizobiaceae</taxon>
        <taxon>Sinorhizobium/Ensifer group</taxon>
        <taxon>Ensifer</taxon>
    </lineage>
</organism>
<evidence type="ECO:0000256" key="8">
    <source>
        <dbReference type="ARBA" id="ARBA00022977"/>
    </source>
</evidence>
<reference evidence="14 15" key="1">
    <citation type="submission" date="2020-06" db="EMBL/GenBank/DDBJ databases">
        <authorList>
            <person name="Grouzdev D.S."/>
        </authorList>
    </citation>
    <scope>NUCLEOTIDE SEQUENCE [LARGE SCALE GENOMIC DNA]</scope>
    <source>
        <strain evidence="14 15">HO-A22</strain>
    </source>
</reference>
<gene>
    <name evidence="14" type="ORF">HT585_16685</name>
</gene>
<dbReference type="Pfam" id="PF09084">
    <property type="entry name" value="NMT1"/>
    <property type="match status" value="1"/>
</dbReference>
<evidence type="ECO:0000256" key="5">
    <source>
        <dbReference type="ARBA" id="ARBA00022679"/>
    </source>
</evidence>
<keyword evidence="6" id="KW-0479">Metal-binding</keyword>
<evidence type="ECO:0000256" key="4">
    <source>
        <dbReference type="ARBA" id="ARBA00011738"/>
    </source>
</evidence>
<proteinExistence type="inferred from homology"/>
<dbReference type="Proteomes" id="UP000520198">
    <property type="component" value="Unassembled WGS sequence"/>
</dbReference>
<dbReference type="RefSeq" id="WP_176353973.1">
    <property type="nucleotide sequence ID" value="NZ_JABWDU010000003.1"/>
</dbReference>
<evidence type="ECO:0000256" key="1">
    <source>
        <dbReference type="ARBA" id="ARBA00003469"/>
    </source>
</evidence>
<name>A0A7Y6Q7J3_9HYPH</name>
<keyword evidence="5" id="KW-0808">Transferase</keyword>
<evidence type="ECO:0000256" key="2">
    <source>
        <dbReference type="ARBA" id="ARBA00004948"/>
    </source>
</evidence>
<feature type="domain" description="SsuA/THI5-like" evidence="13">
    <location>
        <begin position="43"/>
        <end position="258"/>
    </location>
</feature>
<comment type="subunit">
    <text evidence="4">Homodimer.</text>
</comment>
<comment type="function">
    <text evidence="1">Responsible for the formation of the pyrimidine heterocycle in the thiamine biosynthesis pathway. Catalyzes the formation of hydroxymethylpyrimidine phosphate (HMP-P) from histidine and pyridoxal phosphate (PLP). The protein uses PLP and the active site histidine to form HMP-P, generating an inactive enzyme. The enzyme can only undergo a single turnover, which suggests it is a suicide enzyme.</text>
</comment>
<keyword evidence="12" id="KW-0732">Signal</keyword>
<dbReference type="InterPro" id="IPR015168">
    <property type="entry name" value="SsuA/THI5"/>
</dbReference>
<dbReference type="GO" id="GO:0046872">
    <property type="term" value="F:metal ion binding"/>
    <property type="evidence" value="ECO:0007669"/>
    <property type="project" value="UniProtKB-KW"/>
</dbReference>
<comment type="caution">
    <text evidence="14">The sequence shown here is derived from an EMBL/GenBank/DDBJ whole genome shotgun (WGS) entry which is preliminary data.</text>
</comment>
<sequence>MAKKFGNSLRLAALAGALASMMTAASAAEEISFNMSWLPQGSVGGVLVAKAKGFYDEADLNVSVYQGYGGQRTVNEIDQGLFDIGYGDPVSVILNRVNGGKAVFVGSINTVWPGALCYIQKDGEKTPVLADFSGKSVGGGATSPVQNIVPAWLEQNGLPKDHLKLLRMNPAVITSSFLEGQVDLAECWEGASLPILNENAQESGKKIGMIKYRDFGLDMYGSGFVTTEAMLAEKPEVVDKFLDASYRGYEYMAAHPEESADLIVKQYPTLKKSVVLNQIKQINALVRDPHAENKDLGFVRADRMEKTMGFVREAFVVDDSIKTVDLYRNISR</sequence>
<evidence type="ECO:0000256" key="7">
    <source>
        <dbReference type="ARBA" id="ARBA00022898"/>
    </source>
</evidence>
<protein>
    <recommendedName>
        <fullName evidence="10">Thiamine pyrimidine synthase</fullName>
    </recommendedName>
</protein>
<evidence type="ECO:0000259" key="13">
    <source>
        <dbReference type="Pfam" id="PF09084"/>
    </source>
</evidence>
<evidence type="ECO:0000256" key="9">
    <source>
        <dbReference type="ARBA" id="ARBA00023004"/>
    </source>
</evidence>
<dbReference type="AlphaFoldDB" id="A0A7Y6Q7J3"/>
<accession>A0A7Y6Q7J3</accession>
<dbReference type="GO" id="GO:0009228">
    <property type="term" value="P:thiamine biosynthetic process"/>
    <property type="evidence" value="ECO:0007669"/>
    <property type="project" value="UniProtKB-KW"/>
</dbReference>
<evidence type="ECO:0000256" key="11">
    <source>
        <dbReference type="ARBA" id="ARBA00048179"/>
    </source>
</evidence>
<keyword evidence="15" id="KW-1185">Reference proteome</keyword>
<evidence type="ECO:0000256" key="12">
    <source>
        <dbReference type="SAM" id="SignalP"/>
    </source>
</evidence>
<keyword evidence="9" id="KW-0408">Iron</keyword>
<evidence type="ECO:0000313" key="14">
    <source>
        <dbReference type="EMBL" id="NVD40507.1"/>
    </source>
</evidence>
<comment type="similarity">
    <text evidence="3">Belongs to the NMT1/THI5 family.</text>
</comment>